<keyword evidence="10" id="KW-1185">Reference proteome</keyword>
<dbReference type="Gene3D" id="1.10.3290.10">
    <property type="entry name" value="Fido-like domain"/>
    <property type="match status" value="1"/>
</dbReference>
<evidence type="ECO:0000256" key="7">
    <source>
        <dbReference type="ARBA" id="ARBA00048696"/>
    </source>
</evidence>
<gene>
    <name evidence="9" type="ORF">ACFPT7_05745</name>
</gene>
<dbReference type="InterPro" id="IPR003812">
    <property type="entry name" value="Fido"/>
</dbReference>
<reference evidence="10" key="1">
    <citation type="journal article" date="2019" name="Int. J. Syst. Evol. Microbiol.">
        <title>The Global Catalogue of Microorganisms (GCM) 10K type strain sequencing project: providing services to taxonomists for standard genome sequencing and annotation.</title>
        <authorList>
            <consortium name="The Broad Institute Genomics Platform"/>
            <consortium name="The Broad Institute Genome Sequencing Center for Infectious Disease"/>
            <person name="Wu L."/>
            <person name="Ma J."/>
        </authorList>
    </citation>
    <scope>NUCLEOTIDE SEQUENCE [LARGE SCALE GENOMIC DNA]</scope>
    <source>
        <strain evidence="10">JCM 4087</strain>
    </source>
</reference>
<protein>
    <recommendedName>
        <fullName evidence="5">protein adenylyltransferase</fullName>
        <ecNumber evidence="5">2.7.7.108</ecNumber>
    </recommendedName>
</protein>
<evidence type="ECO:0000313" key="9">
    <source>
        <dbReference type="EMBL" id="MFC5861787.1"/>
    </source>
</evidence>
<accession>A0ABW1EBV0</accession>
<dbReference type="PANTHER" id="PTHR39560:SF1">
    <property type="entry name" value="PROTEIN ADENYLYLTRANSFERASE FIC-RELATED"/>
    <property type="match status" value="1"/>
</dbReference>
<comment type="catalytic activity">
    <reaction evidence="7">
        <text>L-tyrosyl-[protein] + ATP = O-(5'-adenylyl)-L-tyrosyl-[protein] + diphosphate</text>
        <dbReference type="Rhea" id="RHEA:54288"/>
        <dbReference type="Rhea" id="RHEA-COMP:10136"/>
        <dbReference type="Rhea" id="RHEA-COMP:13846"/>
        <dbReference type="ChEBI" id="CHEBI:30616"/>
        <dbReference type="ChEBI" id="CHEBI:33019"/>
        <dbReference type="ChEBI" id="CHEBI:46858"/>
        <dbReference type="ChEBI" id="CHEBI:83624"/>
        <dbReference type="EC" id="2.7.7.108"/>
    </reaction>
</comment>
<dbReference type="PROSITE" id="PS51459">
    <property type="entry name" value="FIDO"/>
    <property type="match status" value="1"/>
</dbReference>
<evidence type="ECO:0000256" key="2">
    <source>
        <dbReference type="ARBA" id="ARBA00022695"/>
    </source>
</evidence>
<evidence type="ECO:0000259" key="8">
    <source>
        <dbReference type="PROSITE" id="PS51459"/>
    </source>
</evidence>
<name>A0ABW1EBV0_9BACT</name>
<evidence type="ECO:0000313" key="10">
    <source>
        <dbReference type="Proteomes" id="UP001596091"/>
    </source>
</evidence>
<keyword evidence="2" id="KW-0548">Nucleotidyltransferase</keyword>
<keyword evidence="4" id="KW-0067">ATP-binding</keyword>
<dbReference type="EC" id="2.7.7.108" evidence="5"/>
<evidence type="ECO:0000256" key="3">
    <source>
        <dbReference type="ARBA" id="ARBA00022741"/>
    </source>
</evidence>
<evidence type="ECO:0000256" key="1">
    <source>
        <dbReference type="ARBA" id="ARBA00022679"/>
    </source>
</evidence>
<dbReference type="InterPro" id="IPR036597">
    <property type="entry name" value="Fido-like_dom_sf"/>
</dbReference>
<organism evidence="9 10">
    <name type="scientific">Acidicapsa dinghuensis</name>
    <dbReference type="NCBI Taxonomy" id="2218256"/>
    <lineage>
        <taxon>Bacteria</taxon>
        <taxon>Pseudomonadati</taxon>
        <taxon>Acidobacteriota</taxon>
        <taxon>Terriglobia</taxon>
        <taxon>Terriglobales</taxon>
        <taxon>Acidobacteriaceae</taxon>
        <taxon>Acidicapsa</taxon>
    </lineage>
</organism>
<dbReference type="SUPFAM" id="SSF140931">
    <property type="entry name" value="Fic-like"/>
    <property type="match status" value="1"/>
</dbReference>
<proteinExistence type="predicted"/>
<keyword evidence="3" id="KW-0547">Nucleotide-binding</keyword>
<comment type="caution">
    <text evidence="9">The sequence shown here is derived from an EMBL/GenBank/DDBJ whole genome shotgun (WGS) entry which is preliminary data.</text>
</comment>
<dbReference type="Pfam" id="PF02661">
    <property type="entry name" value="Fic"/>
    <property type="match status" value="1"/>
</dbReference>
<evidence type="ECO:0000256" key="6">
    <source>
        <dbReference type="ARBA" id="ARBA00047939"/>
    </source>
</evidence>
<dbReference type="PANTHER" id="PTHR39560">
    <property type="entry name" value="PROTEIN ADENYLYLTRANSFERASE FIC-RELATED"/>
    <property type="match status" value="1"/>
</dbReference>
<sequence>MNIEGYDAFDDPYCYPGTTVLKNLLNIQDQDTLDAFEIEISTLRAEEPLPEGIFDTVHYRAVHHHLFQDVYDWAGQYRTVRTSKGGNFFCYQEYIPAQMDALFQGLRGGEAFVELTSSAFLQEIARFLGELNAIHPFREGNGRSQMAFIGLIGANVNHPFAFERLDRTTFLPAMIASYFGNREPLIVELGNLLI</sequence>
<dbReference type="RefSeq" id="WP_263337419.1">
    <property type="nucleotide sequence ID" value="NZ_JAGSYH010000004.1"/>
</dbReference>
<evidence type="ECO:0000256" key="4">
    <source>
        <dbReference type="ARBA" id="ARBA00022840"/>
    </source>
</evidence>
<dbReference type="Proteomes" id="UP001596091">
    <property type="component" value="Unassembled WGS sequence"/>
</dbReference>
<comment type="catalytic activity">
    <reaction evidence="6">
        <text>L-threonyl-[protein] + ATP = 3-O-(5'-adenylyl)-L-threonyl-[protein] + diphosphate</text>
        <dbReference type="Rhea" id="RHEA:54292"/>
        <dbReference type="Rhea" id="RHEA-COMP:11060"/>
        <dbReference type="Rhea" id="RHEA-COMP:13847"/>
        <dbReference type="ChEBI" id="CHEBI:30013"/>
        <dbReference type="ChEBI" id="CHEBI:30616"/>
        <dbReference type="ChEBI" id="CHEBI:33019"/>
        <dbReference type="ChEBI" id="CHEBI:138113"/>
        <dbReference type="EC" id="2.7.7.108"/>
    </reaction>
</comment>
<evidence type="ECO:0000256" key="5">
    <source>
        <dbReference type="ARBA" id="ARBA00034531"/>
    </source>
</evidence>
<feature type="domain" description="Fido" evidence="8">
    <location>
        <begin position="54"/>
        <end position="194"/>
    </location>
</feature>
<dbReference type="EMBL" id="JBHSPH010000002">
    <property type="protein sequence ID" value="MFC5861787.1"/>
    <property type="molecule type" value="Genomic_DNA"/>
</dbReference>
<keyword evidence="1" id="KW-0808">Transferase</keyword>